<evidence type="ECO:0008006" key="5">
    <source>
        <dbReference type="Google" id="ProtNLM"/>
    </source>
</evidence>
<dbReference type="EMBL" id="AYLP01000062">
    <property type="protein sequence ID" value="ESS65520.1"/>
    <property type="molecule type" value="Genomic_DNA"/>
</dbReference>
<evidence type="ECO:0000256" key="1">
    <source>
        <dbReference type="SAM" id="Phobius"/>
    </source>
</evidence>
<name>V5AXH7_TRYCR</name>
<feature type="signal peptide" evidence="2">
    <location>
        <begin position="1"/>
        <end position="20"/>
    </location>
</feature>
<keyword evidence="1" id="KW-1133">Transmembrane helix</keyword>
<keyword evidence="1" id="KW-0812">Transmembrane</keyword>
<feature type="chain" id="PRO_5004730917" description="Secreted protein" evidence="2">
    <location>
        <begin position="21"/>
        <end position="123"/>
    </location>
</feature>
<dbReference type="Proteomes" id="UP000017861">
    <property type="component" value="Unassembled WGS sequence"/>
</dbReference>
<dbReference type="VEuPathDB" id="TriTrypDB:TCDM_05999"/>
<evidence type="ECO:0000313" key="3">
    <source>
        <dbReference type="EMBL" id="ESS65520.1"/>
    </source>
</evidence>
<sequence>MNGVFSFFFFLSLSLSLSLCVCVCDHLQPTRLFIYLILFLCFCCLTYWNVGSVRVCLFVCLFLRGYYGVSREAYSRVVLFFTHSEGKQQHTQTHTHTREGKGGINNGRTDFYAYCPARFWPSG</sequence>
<keyword evidence="2" id="KW-0732">Signal</keyword>
<evidence type="ECO:0000313" key="4">
    <source>
        <dbReference type="Proteomes" id="UP000017861"/>
    </source>
</evidence>
<keyword evidence="1" id="KW-0472">Membrane</keyword>
<proteinExistence type="predicted"/>
<feature type="transmembrane region" description="Helical" evidence="1">
    <location>
        <begin position="36"/>
        <end position="63"/>
    </location>
</feature>
<comment type="caution">
    <text evidence="3">The sequence shown here is derived from an EMBL/GenBank/DDBJ whole genome shotgun (WGS) entry which is preliminary data.</text>
</comment>
<gene>
    <name evidence="3" type="ORF">TCDM_05999</name>
</gene>
<dbReference type="AlphaFoldDB" id="V5AXH7"/>
<evidence type="ECO:0000256" key="2">
    <source>
        <dbReference type="SAM" id="SignalP"/>
    </source>
</evidence>
<protein>
    <recommendedName>
        <fullName evidence="5">Secreted protein</fullName>
    </recommendedName>
</protein>
<reference evidence="3 4" key="1">
    <citation type="journal article" date="2014" name="Genome Announc.">
        <title>Trypanosoma cruzi Clone Dm28c Draft Genome Sequence.</title>
        <authorList>
            <person name="Grisard E.C."/>
            <person name="Teixeira S.M."/>
            <person name="de Almeida L.G."/>
            <person name="Stoco P.H."/>
            <person name="Gerber A.L."/>
            <person name="Talavera-Lopez C."/>
            <person name="Lima O.C."/>
            <person name="Andersson B."/>
            <person name="de Vasconcelos A.T."/>
        </authorList>
    </citation>
    <scope>NUCLEOTIDE SEQUENCE [LARGE SCALE GENOMIC DNA]</scope>
    <source>
        <strain evidence="3 4">Dm28c</strain>
    </source>
</reference>
<organism evidence="3 4">
    <name type="scientific">Trypanosoma cruzi Dm28c</name>
    <dbReference type="NCBI Taxonomy" id="1416333"/>
    <lineage>
        <taxon>Eukaryota</taxon>
        <taxon>Discoba</taxon>
        <taxon>Euglenozoa</taxon>
        <taxon>Kinetoplastea</taxon>
        <taxon>Metakinetoplastina</taxon>
        <taxon>Trypanosomatida</taxon>
        <taxon>Trypanosomatidae</taxon>
        <taxon>Trypanosoma</taxon>
        <taxon>Schizotrypanum</taxon>
    </lineage>
</organism>
<accession>V5AXH7</accession>